<accession>A0A9J5WW29</accession>
<protein>
    <submittedName>
        <fullName evidence="1">Uncharacterized protein</fullName>
    </submittedName>
</protein>
<name>A0A9J5WW29_SOLCO</name>
<dbReference type="Proteomes" id="UP000824120">
    <property type="component" value="Chromosome 10"/>
</dbReference>
<comment type="caution">
    <text evidence="1">The sequence shown here is derived from an EMBL/GenBank/DDBJ whole genome shotgun (WGS) entry which is preliminary data.</text>
</comment>
<organism evidence="1 2">
    <name type="scientific">Solanum commersonii</name>
    <name type="common">Commerson's wild potato</name>
    <name type="synonym">Commerson's nightshade</name>
    <dbReference type="NCBI Taxonomy" id="4109"/>
    <lineage>
        <taxon>Eukaryota</taxon>
        <taxon>Viridiplantae</taxon>
        <taxon>Streptophyta</taxon>
        <taxon>Embryophyta</taxon>
        <taxon>Tracheophyta</taxon>
        <taxon>Spermatophyta</taxon>
        <taxon>Magnoliopsida</taxon>
        <taxon>eudicotyledons</taxon>
        <taxon>Gunneridae</taxon>
        <taxon>Pentapetalae</taxon>
        <taxon>asterids</taxon>
        <taxon>lamiids</taxon>
        <taxon>Solanales</taxon>
        <taxon>Solanaceae</taxon>
        <taxon>Solanoideae</taxon>
        <taxon>Solaneae</taxon>
        <taxon>Solanum</taxon>
    </lineage>
</organism>
<dbReference type="EMBL" id="JACXVP010000010">
    <property type="protein sequence ID" value="KAG5580033.1"/>
    <property type="molecule type" value="Genomic_DNA"/>
</dbReference>
<dbReference type="AlphaFoldDB" id="A0A9J5WW29"/>
<proteinExistence type="predicted"/>
<sequence>MPRDTAKILILSHPPSLTFVTLRLKILERKLTGRGSSGGHILGGGYGFDTCKGVFAYSGLWAFKYFCRFHFFTDSSHRHLILASQDYLGMIESAILAALIPLWAYVDDLATKSHLVRADKERPPRLRLCKQK</sequence>
<keyword evidence="2" id="KW-1185">Reference proteome</keyword>
<reference evidence="1 2" key="1">
    <citation type="submission" date="2020-09" db="EMBL/GenBank/DDBJ databases">
        <title>De no assembly of potato wild relative species, Solanum commersonii.</title>
        <authorList>
            <person name="Cho K."/>
        </authorList>
    </citation>
    <scope>NUCLEOTIDE SEQUENCE [LARGE SCALE GENOMIC DNA]</scope>
    <source>
        <strain evidence="1">LZ3.2</strain>
        <tissue evidence="1">Leaf</tissue>
    </source>
</reference>
<evidence type="ECO:0000313" key="2">
    <source>
        <dbReference type="Proteomes" id="UP000824120"/>
    </source>
</evidence>
<gene>
    <name evidence="1" type="ORF">H5410_050660</name>
</gene>
<evidence type="ECO:0000313" key="1">
    <source>
        <dbReference type="EMBL" id="KAG5580033.1"/>
    </source>
</evidence>